<gene>
    <name evidence="1" type="ORF">ColLi_12328</name>
</gene>
<protein>
    <submittedName>
        <fullName evidence="1">Uncharacterized protein</fullName>
    </submittedName>
</protein>
<sequence length="64" mass="7288">MLLNGEYELMFLNQDMFYEADDVQDGKLAVEYDVVPSWSLSLRQVHHAVLAALAMACLVLERSK</sequence>
<evidence type="ECO:0000313" key="2">
    <source>
        <dbReference type="Proteomes" id="UP001055172"/>
    </source>
</evidence>
<keyword evidence="2" id="KW-1185">Reference proteome</keyword>
<organism evidence="1 2">
    <name type="scientific">Colletotrichum liriopes</name>
    <dbReference type="NCBI Taxonomy" id="708192"/>
    <lineage>
        <taxon>Eukaryota</taxon>
        <taxon>Fungi</taxon>
        <taxon>Dikarya</taxon>
        <taxon>Ascomycota</taxon>
        <taxon>Pezizomycotina</taxon>
        <taxon>Sordariomycetes</taxon>
        <taxon>Hypocreomycetidae</taxon>
        <taxon>Glomerellales</taxon>
        <taxon>Glomerellaceae</taxon>
        <taxon>Colletotrichum</taxon>
        <taxon>Colletotrichum spaethianum species complex</taxon>
    </lineage>
</organism>
<reference evidence="1 2" key="1">
    <citation type="submission" date="2021-07" db="EMBL/GenBank/DDBJ databases">
        <title>Genome data of Colletotrichum spaethianum.</title>
        <authorList>
            <person name="Utami Y.D."/>
            <person name="Hiruma K."/>
        </authorList>
    </citation>
    <scope>NUCLEOTIDE SEQUENCE [LARGE SCALE GENOMIC DNA]</scope>
    <source>
        <strain evidence="1 2">MAFF 242679</strain>
    </source>
</reference>
<dbReference type="EMBL" id="BPPX01000042">
    <property type="protein sequence ID" value="GJC89490.1"/>
    <property type="molecule type" value="Genomic_DNA"/>
</dbReference>
<dbReference type="Proteomes" id="UP001055172">
    <property type="component" value="Unassembled WGS sequence"/>
</dbReference>
<evidence type="ECO:0000313" key="1">
    <source>
        <dbReference type="EMBL" id="GJC89490.1"/>
    </source>
</evidence>
<proteinExistence type="predicted"/>
<name>A0AA37GZF1_9PEZI</name>
<accession>A0AA37GZF1</accession>
<comment type="caution">
    <text evidence="1">The sequence shown here is derived from an EMBL/GenBank/DDBJ whole genome shotgun (WGS) entry which is preliminary data.</text>
</comment>
<dbReference type="AlphaFoldDB" id="A0AA37GZF1"/>